<dbReference type="Pfam" id="PF00805">
    <property type="entry name" value="Pentapeptide"/>
    <property type="match status" value="4"/>
</dbReference>
<evidence type="ECO:0000259" key="2">
    <source>
        <dbReference type="Pfam" id="PF09937"/>
    </source>
</evidence>
<dbReference type="PANTHER" id="PTHR14136">
    <property type="entry name" value="BTB_POZ DOMAIN-CONTAINING PROTEIN KCTD9"/>
    <property type="match status" value="1"/>
</dbReference>
<comment type="caution">
    <text evidence="3">The sequence shown here is derived from an EMBL/GenBank/DDBJ whole genome shotgun (WGS) entry which is preliminary data.</text>
</comment>
<organism evidence="3 4">
    <name type="scientific">Bordetella genomosp. 7</name>
    <dbReference type="NCBI Taxonomy" id="1416805"/>
    <lineage>
        <taxon>Bacteria</taxon>
        <taxon>Pseudomonadati</taxon>
        <taxon>Pseudomonadota</taxon>
        <taxon>Betaproteobacteria</taxon>
        <taxon>Burkholderiales</taxon>
        <taxon>Alcaligenaceae</taxon>
        <taxon>Bordetella</taxon>
    </lineage>
</organism>
<gene>
    <name evidence="3" type="ORF">CAL19_01340</name>
</gene>
<dbReference type="InterPro" id="IPR001646">
    <property type="entry name" value="5peptide_repeat"/>
</dbReference>
<accession>A0A261RS12</accession>
<dbReference type="AlphaFoldDB" id="A0A261RS12"/>
<protein>
    <recommendedName>
        <fullName evidence="2">DUF2169 domain-containing protein</fullName>
    </recommendedName>
</protein>
<feature type="domain" description="DUF2169" evidence="2">
    <location>
        <begin position="20"/>
        <end position="295"/>
    </location>
</feature>
<evidence type="ECO:0000313" key="4">
    <source>
        <dbReference type="Proteomes" id="UP000216947"/>
    </source>
</evidence>
<dbReference type="InterPro" id="IPR051082">
    <property type="entry name" value="Pentapeptide-BTB/POZ_domain"/>
</dbReference>
<dbReference type="Gene3D" id="2.160.20.80">
    <property type="entry name" value="E3 ubiquitin-protein ligase SopA"/>
    <property type="match status" value="2"/>
</dbReference>
<dbReference type="PANTHER" id="PTHR14136:SF17">
    <property type="entry name" value="BTB_POZ DOMAIN-CONTAINING PROTEIN KCTD9"/>
    <property type="match status" value="1"/>
</dbReference>
<dbReference type="Pfam" id="PF09937">
    <property type="entry name" value="DUF2169"/>
    <property type="match status" value="1"/>
</dbReference>
<reference evidence="4" key="1">
    <citation type="submission" date="2017-05" db="EMBL/GenBank/DDBJ databases">
        <title>Complete and WGS of Bordetella genogroups.</title>
        <authorList>
            <person name="Spilker T."/>
            <person name="Lipuma J."/>
        </authorList>
    </citation>
    <scope>NUCLEOTIDE SEQUENCE [LARGE SCALE GENOMIC DNA]</scope>
    <source>
        <strain evidence="4">AU18089</strain>
    </source>
</reference>
<keyword evidence="4" id="KW-1185">Reference proteome</keyword>
<proteinExistence type="predicted"/>
<evidence type="ECO:0000313" key="3">
    <source>
        <dbReference type="EMBL" id="OZI27410.1"/>
    </source>
</evidence>
<dbReference type="SUPFAM" id="SSF141571">
    <property type="entry name" value="Pentapeptide repeat-like"/>
    <property type="match status" value="2"/>
</dbReference>
<feature type="region of interest" description="Disordered" evidence="1">
    <location>
        <begin position="160"/>
        <end position="182"/>
    </location>
</feature>
<dbReference type="Proteomes" id="UP000216947">
    <property type="component" value="Unassembled WGS sequence"/>
</dbReference>
<sequence>MKIVKPLRLGLLNRPYMMRGRSALGISALALASLDARALLLPEAELWELAGEALGEDGVLDLGVPKPCAEFLVTGNAYTAHQARRDACAVRVRVGDRQKSLMVFGDRFWVGQQASEPLPYEIMPLDWRHAYGGPSYPDNPQGRGADDEFINGVRTRRLPNIEPLEGRMARPDQQPAPAGLGPVSPLWPRRFERVGAYHDSYPDTAFPGFLDTLDPHFFNAAPPDQWWPGRPELAPGIDYEFWNMHPRHACMQGVLPDWRARCFVRRAATQALEAVPLALTTAWFFPDRERVLLIYQGVAPLAEDDGADVDLLMPALDTGVDERPMSHYEAVLARRLDPDYGPLHVLLDDELLPAGHLGPWESLAAWNPMRSPLARNQHARAASMRAHMQAEAQAAGLDAQAFDVTLPPDTALPALQDLPSMARQAAQAAQEARIDMLHARRQVAAQIRDQACDMPAGMNAATLLDSAEKPARGGPPTLLGHPGLAELQALASRRPPEPGGQALDDASVRGMMKQADDQLRSLYLQGAHLQPPADAARPARAARMRRRVQSIMAGSRDLSGLDLTGADLSGLDLRGARCAGTMFEGADLSGARLDGADLTRAVLARVRAQGGSWRATQLHGANLGSAVLRDIDLGQATMTDCELTGLRLSHCRLAGLAMKNCALAETEWTDCCCDGASFDTVTFWQQARLTRVSFANASMTRVSWVDCVLDEAAFGDAQFVRCSWVQSHCVTPPDFTRAQLTTCCAVMTDMDEAVFAGALLRECSLRGIGLASADFGKAGLLRCDLSGADLRGADLSGACADESLFIRALLDGADCSDADLKQALLHDATLAHASLRGANLFRADLARARLDGSTDTRGAYVHLANTRPVAPKASC</sequence>
<dbReference type="InterPro" id="IPR018683">
    <property type="entry name" value="DUF2169"/>
</dbReference>
<name>A0A261RS12_9BORD</name>
<dbReference type="EMBL" id="NEVK01000001">
    <property type="protein sequence ID" value="OZI27410.1"/>
    <property type="molecule type" value="Genomic_DNA"/>
</dbReference>
<dbReference type="RefSeq" id="WP_094795805.1">
    <property type="nucleotide sequence ID" value="NZ_NEVK01000001.1"/>
</dbReference>
<evidence type="ECO:0000256" key="1">
    <source>
        <dbReference type="SAM" id="MobiDB-lite"/>
    </source>
</evidence>